<feature type="domain" description="ABC transporter" evidence="5">
    <location>
        <begin position="3"/>
        <end position="232"/>
    </location>
</feature>
<sequence length="248" mass="27476">MQVDVSDLRQGYPGRVVLRDFDLALRPGVTGLLGPNGAGKSTLMRTLATVQPPLHGRVALDGVAIEGEKAARHIRRRIGYLPQRFGWDPGMRVRDFVEYGAWMRQVPGKQRTRAVERALSQVDLADRQQERMSRLSGGMRQRAGIAWAIVGDPDLVILDEPTVGLDPRQRLQFRQILAQLTDKTVLLSTHLIDDVAAACDRVVVLHSGRVLFVGDVTEMTDRAGDGTAGHTPLERAYMELLPDGEREL</sequence>
<evidence type="ECO:0000256" key="3">
    <source>
        <dbReference type="ARBA" id="ARBA00022741"/>
    </source>
</evidence>
<dbReference type="RefSeq" id="WP_283890310.1">
    <property type="nucleotide sequence ID" value="NZ_JARWAF010000001.1"/>
</dbReference>
<evidence type="ECO:0000256" key="1">
    <source>
        <dbReference type="ARBA" id="ARBA00005417"/>
    </source>
</evidence>
<evidence type="ECO:0000256" key="4">
    <source>
        <dbReference type="ARBA" id="ARBA00022840"/>
    </source>
</evidence>
<dbReference type="Pfam" id="PF00005">
    <property type="entry name" value="ABC_tran"/>
    <property type="match status" value="1"/>
</dbReference>
<proteinExistence type="inferred from homology"/>
<evidence type="ECO:0000313" key="7">
    <source>
        <dbReference type="Proteomes" id="UP001237194"/>
    </source>
</evidence>
<dbReference type="InterPro" id="IPR003439">
    <property type="entry name" value="ABC_transporter-like_ATP-bd"/>
</dbReference>
<evidence type="ECO:0000256" key="2">
    <source>
        <dbReference type="ARBA" id="ARBA00022448"/>
    </source>
</evidence>
<dbReference type="Proteomes" id="UP001237194">
    <property type="component" value="Unassembled WGS sequence"/>
</dbReference>
<organism evidence="6 7">
    <name type="scientific">Streptomyces pakalii</name>
    <dbReference type="NCBI Taxonomy" id="3036494"/>
    <lineage>
        <taxon>Bacteria</taxon>
        <taxon>Bacillati</taxon>
        <taxon>Actinomycetota</taxon>
        <taxon>Actinomycetes</taxon>
        <taxon>Kitasatosporales</taxon>
        <taxon>Streptomycetaceae</taxon>
        <taxon>Streptomyces</taxon>
    </lineage>
</organism>
<dbReference type="EMBL" id="JARWAF010000001">
    <property type="protein sequence ID" value="MDJ1639126.1"/>
    <property type="molecule type" value="Genomic_DNA"/>
</dbReference>
<dbReference type="PANTHER" id="PTHR43335:SF2">
    <property type="entry name" value="ABC TRANSPORTER, ATP-BINDING PROTEIN"/>
    <property type="match status" value="1"/>
</dbReference>
<accession>A0ABT7D3L6</accession>
<dbReference type="SMART" id="SM00382">
    <property type="entry name" value="AAA"/>
    <property type="match status" value="1"/>
</dbReference>
<keyword evidence="2" id="KW-0813">Transport</keyword>
<dbReference type="PANTHER" id="PTHR43335">
    <property type="entry name" value="ABC TRANSPORTER, ATP-BINDING PROTEIN"/>
    <property type="match status" value="1"/>
</dbReference>
<dbReference type="InterPro" id="IPR027417">
    <property type="entry name" value="P-loop_NTPase"/>
</dbReference>
<evidence type="ECO:0000259" key="5">
    <source>
        <dbReference type="PROSITE" id="PS50893"/>
    </source>
</evidence>
<gene>
    <name evidence="6" type="ORF">P5W92_01770</name>
</gene>
<dbReference type="InterPro" id="IPR003593">
    <property type="entry name" value="AAA+_ATPase"/>
</dbReference>
<dbReference type="GO" id="GO:0005524">
    <property type="term" value="F:ATP binding"/>
    <property type="evidence" value="ECO:0007669"/>
    <property type="project" value="UniProtKB-KW"/>
</dbReference>
<dbReference type="SUPFAM" id="SSF52540">
    <property type="entry name" value="P-loop containing nucleoside triphosphate hydrolases"/>
    <property type="match status" value="1"/>
</dbReference>
<reference evidence="6 7" key="1">
    <citation type="submission" date="2023-04" db="EMBL/GenBank/DDBJ databases">
        <title>A novel species of the genus Streptomyces: Streptomyces pakalii sp. nov. isolated from a Mexican soil jungle.</title>
        <authorList>
            <person name="Chavez-Hernandez M.A."/>
            <person name="Ortiz-Alvarez J."/>
            <person name="Villa-Tanaca L."/>
            <person name="Hernandez-Rodriguez C."/>
        </authorList>
    </citation>
    <scope>NUCLEOTIDE SEQUENCE [LARGE SCALE GENOMIC DNA]</scope>
    <source>
        <strain evidence="6 7">ENCB-J15</strain>
    </source>
</reference>
<dbReference type="PROSITE" id="PS50893">
    <property type="entry name" value="ABC_TRANSPORTER_2"/>
    <property type="match status" value="1"/>
</dbReference>
<keyword evidence="7" id="KW-1185">Reference proteome</keyword>
<evidence type="ECO:0000313" key="6">
    <source>
        <dbReference type="EMBL" id="MDJ1639126.1"/>
    </source>
</evidence>
<name>A0ABT7D3L6_9ACTN</name>
<keyword evidence="3" id="KW-0547">Nucleotide-binding</keyword>
<dbReference type="Gene3D" id="3.40.50.300">
    <property type="entry name" value="P-loop containing nucleotide triphosphate hydrolases"/>
    <property type="match status" value="1"/>
</dbReference>
<keyword evidence="4 6" id="KW-0067">ATP-binding</keyword>
<protein>
    <submittedName>
        <fullName evidence="6">ATP-binding cassette domain-containing protein</fullName>
    </submittedName>
</protein>
<comment type="similarity">
    <text evidence="1">Belongs to the ABC transporter superfamily.</text>
</comment>
<comment type="caution">
    <text evidence="6">The sequence shown here is derived from an EMBL/GenBank/DDBJ whole genome shotgun (WGS) entry which is preliminary data.</text>
</comment>